<dbReference type="InterPro" id="IPR027417">
    <property type="entry name" value="P-loop_NTPase"/>
</dbReference>
<dbReference type="KEGG" id="rid:RIdsm_01050"/>
<evidence type="ECO:0008006" key="5">
    <source>
        <dbReference type="Google" id="ProtNLM"/>
    </source>
</evidence>
<evidence type="ECO:0000313" key="4">
    <source>
        <dbReference type="Proteomes" id="UP000325785"/>
    </source>
</evidence>
<dbReference type="EMBL" id="LAXI01000021">
    <property type="protein sequence ID" value="KRS15540.1"/>
    <property type="molecule type" value="Genomic_DNA"/>
</dbReference>
<proteinExistence type="predicted"/>
<dbReference type="Proteomes" id="UP000051401">
    <property type="component" value="Unassembled WGS sequence"/>
</dbReference>
<dbReference type="RefSeq" id="WP_057820086.1">
    <property type="nucleotide sequence ID" value="NZ_CP031598.1"/>
</dbReference>
<gene>
    <name evidence="2" type="ORF">RIdsm_01050</name>
    <name evidence="1" type="ORF">XM52_23285</name>
</gene>
<evidence type="ECO:0000313" key="2">
    <source>
        <dbReference type="EMBL" id="QEW25264.1"/>
    </source>
</evidence>
<dbReference type="AlphaFoldDB" id="A0A0T5P3E4"/>
<evidence type="ECO:0000313" key="1">
    <source>
        <dbReference type="EMBL" id="KRS15540.1"/>
    </source>
</evidence>
<dbReference type="SUPFAM" id="SSF52540">
    <property type="entry name" value="P-loop containing nucleoside triphosphate hydrolases"/>
    <property type="match status" value="1"/>
</dbReference>
<dbReference type="PATRIC" id="fig|540747.5.peg.3015"/>
<dbReference type="Proteomes" id="UP000325785">
    <property type="component" value="Chromosome"/>
</dbReference>
<organism evidence="1 3">
    <name type="scientific">Roseovarius indicus</name>
    <dbReference type="NCBI Taxonomy" id="540747"/>
    <lineage>
        <taxon>Bacteria</taxon>
        <taxon>Pseudomonadati</taxon>
        <taxon>Pseudomonadota</taxon>
        <taxon>Alphaproteobacteria</taxon>
        <taxon>Rhodobacterales</taxon>
        <taxon>Roseobacteraceae</taxon>
        <taxon>Roseovarius</taxon>
    </lineage>
</organism>
<dbReference type="STRING" id="540747.SAMN04488031_106152"/>
<name>A0A0T5P3E4_9RHOB</name>
<reference evidence="1 3" key="1">
    <citation type="submission" date="2015-04" db="EMBL/GenBank/DDBJ databases">
        <title>The draft genome sequence of Roseovarius indicus B108T.</title>
        <authorList>
            <person name="Li G."/>
            <person name="Lai Q."/>
            <person name="Shao Z."/>
            <person name="Yan P."/>
        </authorList>
    </citation>
    <scope>NUCLEOTIDE SEQUENCE [LARGE SCALE GENOMIC DNA]</scope>
    <source>
        <strain evidence="1 3">B108</strain>
    </source>
</reference>
<protein>
    <recommendedName>
        <fullName evidence="5">Sulfotransferase family protein</fullName>
    </recommendedName>
</protein>
<evidence type="ECO:0000313" key="3">
    <source>
        <dbReference type="Proteomes" id="UP000051401"/>
    </source>
</evidence>
<keyword evidence="3" id="KW-1185">Reference proteome</keyword>
<reference evidence="2 4" key="2">
    <citation type="submission" date="2018-08" db="EMBL/GenBank/DDBJ databases">
        <title>Genetic Globetrotter - A new plasmid hitch-hiking vast phylogenetic and geographic distances.</title>
        <authorList>
            <person name="Vollmers J."/>
            <person name="Petersen J."/>
        </authorList>
    </citation>
    <scope>NUCLEOTIDE SEQUENCE [LARGE SCALE GENOMIC DNA]</scope>
    <source>
        <strain evidence="2 4">DSM 26383</strain>
    </source>
</reference>
<sequence length="255" mass="28273">MAVSNNGRRFVLLMPWGRVGSNLVAATLARSRDIRIDNEPTTRIRTFGERDGVPKEDQAQQQLAELETFLAEDPDDMRAAGLKLSYRSLIEPRVYLARLRAAAVPLVLMTRKNHLKCAVSQLRARVRAGALSTAWQSPWAVRAQEPKPGPVEIDPAETVRLAKLFERLHAETLKAVRRVYGDDWLSVEYAELAASPKSVIGRICDWTGLDQPETEDLPHRKATSDDLSEDVLNYTELASAAEAAGFADMLSRAPG</sequence>
<dbReference type="EMBL" id="CP031598">
    <property type="protein sequence ID" value="QEW25264.1"/>
    <property type="molecule type" value="Genomic_DNA"/>
</dbReference>
<dbReference type="Gene3D" id="3.40.50.300">
    <property type="entry name" value="P-loop containing nucleotide triphosphate hydrolases"/>
    <property type="match status" value="1"/>
</dbReference>
<accession>A0A0T5P3E4</accession>